<proteinExistence type="inferred from homology"/>
<evidence type="ECO:0000259" key="4">
    <source>
        <dbReference type="PROSITE" id="PS50106"/>
    </source>
</evidence>
<dbReference type="InterPro" id="IPR036034">
    <property type="entry name" value="PDZ_sf"/>
</dbReference>
<evidence type="ECO:0000313" key="8">
    <source>
        <dbReference type="Proteomes" id="UP000694388"/>
    </source>
</evidence>
<dbReference type="InterPro" id="IPR004328">
    <property type="entry name" value="BRO1_dom"/>
</dbReference>
<dbReference type="Pfam" id="PF03097">
    <property type="entry name" value="BRO1"/>
    <property type="match status" value="1"/>
</dbReference>
<dbReference type="GeneTree" id="ENSGT00940000153837"/>
<dbReference type="OMA" id="FTAKNRW"/>
<dbReference type="GO" id="GO:0051497">
    <property type="term" value="P:negative regulation of stress fiber assembly"/>
    <property type="evidence" value="ECO:0007669"/>
    <property type="project" value="TreeGrafter"/>
</dbReference>
<keyword evidence="2" id="KW-0175">Coiled coil</keyword>
<name>A0A8C4NCC3_EPTBU</name>
<reference evidence="7" key="1">
    <citation type="submission" date="2025-08" db="UniProtKB">
        <authorList>
            <consortium name="Ensembl"/>
        </authorList>
    </citation>
    <scope>IDENTIFICATION</scope>
</reference>
<dbReference type="Ensembl" id="ENSEBUT00000005045.1">
    <property type="protein sequence ID" value="ENSEBUP00000004607.1"/>
    <property type="gene ID" value="ENSEBUG00000003233.1"/>
</dbReference>
<dbReference type="InterPro" id="IPR047138">
    <property type="entry name" value="RHPN1_2"/>
</dbReference>
<dbReference type="Gene3D" id="1.25.40.280">
    <property type="entry name" value="alix/aip1 like domains"/>
    <property type="match status" value="1"/>
</dbReference>
<feature type="compositionally biased region" description="Acidic residues" evidence="3">
    <location>
        <begin position="1"/>
        <end position="11"/>
    </location>
</feature>
<feature type="region of interest" description="Disordered" evidence="3">
    <location>
        <begin position="618"/>
        <end position="658"/>
    </location>
</feature>
<evidence type="ECO:0000259" key="6">
    <source>
        <dbReference type="PROSITE" id="PS51860"/>
    </source>
</evidence>
<dbReference type="SUPFAM" id="SSF50156">
    <property type="entry name" value="PDZ domain-like"/>
    <property type="match status" value="1"/>
</dbReference>
<protein>
    <submittedName>
        <fullName evidence="7">Rhophilin, Rho GTPase binding protein 1</fullName>
    </submittedName>
</protein>
<dbReference type="SMART" id="SM01041">
    <property type="entry name" value="BRO1"/>
    <property type="match status" value="1"/>
</dbReference>
<evidence type="ECO:0000256" key="2">
    <source>
        <dbReference type="PROSITE-ProRule" id="PRU01207"/>
    </source>
</evidence>
<dbReference type="SMART" id="SM00228">
    <property type="entry name" value="PDZ"/>
    <property type="match status" value="1"/>
</dbReference>
<dbReference type="InterPro" id="IPR011072">
    <property type="entry name" value="HR1_rho-bd"/>
</dbReference>
<feature type="region of interest" description="Disordered" evidence="3">
    <location>
        <begin position="1"/>
        <end position="33"/>
    </location>
</feature>
<evidence type="ECO:0000256" key="1">
    <source>
        <dbReference type="ARBA" id="ARBA00010369"/>
    </source>
</evidence>
<keyword evidence="8" id="KW-1185">Reference proteome</keyword>
<dbReference type="Pfam" id="PF02185">
    <property type="entry name" value="HR1"/>
    <property type="match status" value="1"/>
</dbReference>
<dbReference type="PANTHER" id="PTHR23031">
    <property type="entry name" value="RHOPHILIN"/>
    <property type="match status" value="1"/>
</dbReference>
<dbReference type="Proteomes" id="UP000694388">
    <property type="component" value="Unplaced"/>
</dbReference>
<dbReference type="Pfam" id="PF00595">
    <property type="entry name" value="PDZ"/>
    <property type="match status" value="1"/>
</dbReference>
<dbReference type="SMART" id="SM00742">
    <property type="entry name" value="Hr1"/>
    <property type="match status" value="1"/>
</dbReference>
<dbReference type="Gene3D" id="2.30.42.10">
    <property type="match status" value="1"/>
</dbReference>
<dbReference type="InterPro" id="IPR036274">
    <property type="entry name" value="HR1_rpt_sf"/>
</dbReference>
<dbReference type="InterPro" id="IPR001478">
    <property type="entry name" value="PDZ"/>
</dbReference>
<dbReference type="PROSITE" id="PS50106">
    <property type="entry name" value="PDZ"/>
    <property type="match status" value="1"/>
</dbReference>
<organism evidence="7 8">
    <name type="scientific">Eptatretus burgeri</name>
    <name type="common">Inshore hagfish</name>
    <dbReference type="NCBI Taxonomy" id="7764"/>
    <lineage>
        <taxon>Eukaryota</taxon>
        <taxon>Metazoa</taxon>
        <taxon>Chordata</taxon>
        <taxon>Craniata</taxon>
        <taxon>Vertebrata</taxon>
        <taxon>Cyclostomata</taxon>
        <taxon>Myxini</taxon>
        <taxon>Myxiniformes</taxon>
        <taxon>Myxinidae</taxon>
        <taxon>Eptatretinae</taxon>
        <taxon>Eptatretus</taxon>
    </lineage>
</organism>
<evidence type="ECO:0000313" key="7">
    <source>
        <dbReference type="Ensembl" id="ENSEBUP00000004607.1"/>
    </source>
</evidence>
<sequence length="698" mass="78051">MEDETSPEMENEMLRMRLAEEQEKEQQEREQSYFRKGCDPFAQTQRSKLQTRRVRLNQQINKEMRLRTGAENLLRASSNHKVKETVSLELTYVNSNLQLLKEELSELNSSMEIYQNDSGDGLSIPLIPLGLKETKEVNFTIPLKEFIEGHYRDKGEAFDGAIKELMELRQAIRTPRRNQAGVELLMEYFNQLHFLDCRFYAMHNRPNIHFTWYDSLTGMPANQRDIALERASILFNVAALHTQIGAHYDRSTIVGLDAAIDAFLKAAGAFSYLLENFSHAPSLDMSPGSLVMLTRLMSAQVYECQFQKALVSGIRNEFEALLCVARDAASVSNAYLVTQQAMEQSSVLDYVPLSWKTMVQVKVEHLRALSHHYAALAFLDHCLESEEDEEHQRKLLDQLHVSDTSWLPPEGLLRNKEECKKLGKAHLRRAVLLHEEALRVHMFCKPLRRLDVLQEVLTFSHNHSLTKYSDLDEEDNFIDIDEVPNIAAKSQQKLQLTLPNFTNVKAMDLFLALGPLPTFSARNRWSAPRSVILTPCEDGFGLMLRGDAPVKVAGVEDGGVAERAGVRAGDCIVDMCGRDARWARHDDVVGTMLGAGDEGVQIRLISLLPPKPLEVLEHRKGSGLGSGRGTFPLSSSLSSSPNHGAGGAGGAGTASGRLEQASRSRGLLTLGWFTGRKAVKHNTLPSSCLGIKTVDENS</sequence>
<dbReference type="AlphaFoldDB" id="A0A8C4NCC3"/>
<feature type="compositionally biased region" description="Basic and acidic residues" evidence="3">
    <location>
        <begin position="12"/>
        <end position="33"/>
    </location>
</feature>
<feature type="domain" description="PDZ" evidence="4">
    <location>
        <begin position="530"/>
        <end position="598"/>
    </location>
</feature>
<evidence type="ECO:0000256" key="3">
    <source>
        <dbReference type="SAM" id="MobiDB-lite"/>
    </source>
</evidence>
<feature type="domain" description="REM-1" evidence="6">
    <location>
        <begin position="39"/>
        <end position="113"/>
    </location>
</feature>
<dbReference type="Gene3D" id="1.10.287.160">
    <property type="entry name" value="HR1 repeat"/>
    <property type="match status" value="1"/>
</dbReference>
<dbReference type="PROSITE" id="PS51180">
    <property type="entry name" value="BRO1"/>
    <property type="match status" value="1"/>
</dbReference>
<dbReference type="PANTHER" id="PTHR23031:SF15">
    <property type="entry name" value="LD12055P"/>
    <property type="match status" value="1"/>
</dbReference>
<dbReference type="GO" id="GO:0007165">
    <property type="term" value="P:signal transduction"/>
    <property type="evidence" value="ECO:0007669"/>
    <property type="project" value="InterPro"/>
</dbReference>
<feature type="domain" description="BRO1" evidence="5">
    <location>
        <begin position="125"/>
        <end position="474"/>
    </location>
</feature>
<dbReference type="CDD" id="cd11633">
    <property type="entry name" value="HR1_Rhophilin-1"/>
    <property type="match status" value="1"/>
</dbReference>
<evidence type="ECO:0000259" key="5">
    <source>
        <dbReference type="PROSITE" id="PS51180"/>
    </source>
</evidence>
<dbReference type="PROSITE" id="PS51860">
    <property type="entry name" value="REM_1"/>
    <property type="match status" value="1"/>
</dbReference>
<reference evidence="7" key="2">
    <citation type="submission" date="2025-09" db="UniProtKB">
        <authorList>
            <consortium name="Ensembl"/>
        </authorList>
    </citation>
    <scope>IDENTIFICATION</scope>
</reference>
<feature type="compositionally biased region" description="Gly residues" evidence="3">
    <location>
        <begin position="644"/>
        <end position="653"/>
    </location>
</feature>
<comment type="similarity">
    <text evidence="1">Belongs to the RHPN family.</text>
</comment>
<dbReference type="InterPro" id="IPR038499">
    <property type="entry name" value="BRO1_sf"/>
</dbReference>
<dbReference type="SUPFAM" id="SSF46585">
    <property type="entry name" value="HR1 repeat"/>
    <property type="match status" value="1"/>
</dbReference>
<accession>A0A8C4NCC3</accession>